<feature type="region of interest" description="Disordered" evidence="1">
    <location>
        <begin position="87"/>
        <end position="133"/>
    </location>
</feature>
<evidence type="ECO:0000256" key="1">
    <source>
        <dbReference type="SAM" id="MobiDB-lite"/>
    </source>
</evidence>
<keyword evidence="3" id="KW-1185">Reference proteome</keyword>
<accession>A0A152A4V0</accession>
<evidence type="ECO:0000313" key="2">
    <source>
        <dbReference type="EMBL" id="KYR01266.1"/>
    </source>
</evidence>
<comment type="caution">
    <text evidence="2">The sequence shown here is derived from an EMBL/GenBank/DDBJ whole genome shotgun (WGS) entry which is preliminary data.</text>
</comment>
<proteinExistence type="predicted"/>
<feature type="region of interest" description="Disordered" evidence="1">
    <location>
        <begin position="153"/>
        <end position="213"/>
    </location>
</feature>
<reference evidence="2 3" key="1">
    <citation type="submission" date="2015-12" db="EMBL/GenBank/DDBJ databases">
        <title>Dictyostelia acquired genes for synthesis and detection of signals that induce cell-type specialization by lateral gene transfer from prokaryotes.</title>
        <authorList>
            <person name="Gloeckner G."/>
            <person name="Schaap P."/>
        </authorList>
    </citation>
    <scope>NUCLEOTIDE SEQUENCE [LARGE SCALE GENOMIC DNA]</scope>
    <source>
        <strain evidence="2 3">TK</strain>
    </source>
</reference>
<sequence>MNFTENNNSNTNKKVYKKHNQNMNNNNMNNNNNNSNNSSNNNNGNKKATTFQDAVVAKSDVGEFAGGYFIMPGSEQDNLKLKKPNIHYQKNSPQRKKLPPTVNQFEQQKQHETNDKQNSSNNNITKTPKKEPQLKILEPIELLLTPAFLQKESSFTSENSTPVKGKFNTPPSRNSPNKKVSSPTNSAPPCWAGGAFNNSPSPSSLPIPNFDDDDEPSETISQIGYYFLSLLSLINPQTPSSKSVSSFTPKITPLYILYTPSPLFSFIVFINKSTQIVPKLVFNLNASLNTQFVFFLNLSNHHTTNQLFFFSHNYNLKKVPFW</sequence>
<evidence type="ECO:0000313" key="3">
    <source>
        <dbReference type="Proteomes" id="UP000076078"/>
    </source>
</evidence>
<gene>
    <name evidence="2" type="ORF">DLAC_02389</name>
</gene>
<dbReference type="AlphaFoldDB" id="A0A152A4V0"/>
<feature type="compositionally biased region" description="Low complexity" evidence="1">
    <location>
        <begin position="197"/>
        <end position="209"/>
    </location>
</feature>
<dbReference type="InParanoid" id="A0A152A4V0"/>
<feature type="compositionally biased region" description="Low complexity" evidence="1">
    <location>
        <begin position="21"/>
        <end position="45"/>
    </location>
</feature>
<feature type="region of interest" description="Disordered" evidence="1">
    <location>
        <begin position="20"/>
        <end position="47"/>
    </location>
</feature>
<dbReference type="Proteomes" id="UP000076078">
    <property type="component" value="Unassembled WGS sequence"/>
</dbReference>
<feature type="compositionally biased region" description="Polar residues" evidence="1">
    <location>
        <begin position="169"/>
        <end position="187"/>
    </location>
</feature>
<dbReference type="EMBL" id="LODT01000011">
    <property type="protein sequence ID" value="KYR01266.1"/>
    <property type="molecule type" value="Genomic_DNA"/>
</dbReference>
<protein>
    <submittedName>
        <fullName evidence="2">Uncharacterized protein</fullName>
    </submittedName>
</protein>
<feature type="compositionally biased region" description="Polar residues" evidence="1">
    <location>
        <begin position="116"/>
        <end position="126"/>
    </location>
</feature>
<organism evidence="2 3">
    <name type="scientific">Tieghemostelium lacteum</name>
    <name type="common">Slime mold</name>
    <name type="synonym">Dictyostelium lacteum</name>
    <dbReference type="NCBI Taxonomy" id="361077"/>
    <lineage>
        <taxon>Eukaryota</taxon>
        <taxon>Amoebozoa</taxon>
        <taxon>Evosea</taxon>
        <taxon>Eumycetozoa</taxon>
        <taxon>Dictyostelia</taxon>
        <taxon>Dictyosteliales</taxon>
        <taxon>Raperosteliaceae</taxon>
        <taxon>Tieghemostelium</taxon>
    </lineage>
</organism>
<dbReference type="InterPro" id="IPR028322">
    <property type="entry name" value="PNRC-like_rgn"/>
</dbReference>
<dbReference type="GO" id="GO:0016071">
    <property type="term" value="P:mRNA metabolic process"/>
    <property type="evidence" value="ECO:0007669"/>
    <property type="project" value="UniProtKB-ARBA"/>
</dbReference>
<feature type="compositionally biased region" description="Polar residues" evidence="1">
    <location>
        <begin position="153"/>
        <end position="162"/>
    </location>
</feature>
<dbReference type="Pfam" id="PF15365">
    <property type="entry name" value="PNRC"/>
    <property type="match status" value="1"/>
</dbReference>
<dbReference type="FunCoup" id="A0A152A4V0">
    <property type="interactions" value="371"/>
</dbReference>
<name>A0A152A4V0_TIELA</name>
<dbReference type="OrthoDB" id="20318at2759"/>